<reference evidence="3" key="1">
    <citation type="journal article" date="2022" name="Genome Biol. Evol.">
        <title>A New Gene Family Diagnostic for Intracellular Biomineralization of Amorphous Ca Carbonates by Cyanobacteria.</title>
        <authorList>
            <person name="Benzerara K."/>
            <person name="Duprat E."/>
            <person name="Bitard-Feildel T."/>
            <person name="Caumes G."/>
            <person name="Cassier-Chauvat C."/>
            <person name="Chauvat F."/>
            <person name="Dezi M."/>
            <person name="Diop S.I."/>
            <person name="Gaschignard G."/>
            <person name="Gorgen S."/>
            <person name="Gugger M."/>
            <person name="Lopez-Garcia P."/>
            <person name="Millet M."/>
            <person name="Skouri-Panet F."/>
            <person name="Moreira D."/>
            <person name="Callebaut I."/>
        </authorList>
    </citation>
    <scope>NUCLEOTIDE SEQUENCE</scope>
    <source>
        <strain evidence="3">G9</strain>
    </source>
</reference>
<dbReference type="RefSeq" id="WP_277867353.1">
    <property type="nucleotide sequence ID" value="NZ_JAKKUT010000002.1"/>
</dbReference>
<evidence type="ECO:0000259" key="2">
    <source>
        <dbReference type="SMART" id="SM00912"/>
    </source>
</evidence>
<evidence type="ECO:0000256" key="1">
    <source>
        <dbReference type="SAM" id="SignalP"/>
    </source>
</evidence>
<dbReference type="SMART" id="SM00912">
    <property type="entry name" value="Haemagg_act"/>
    <property type="match status" value="1"/>
</dbReference>
<dbReference type="InterPro" id="IPR011050">
    <property type="entry name" value="Pectin_lyase_fold/virulence"/>
</dbReference>
<feature type="chain" id="PRO_5047256082" evidence="1">
    <location>
        <begin position="26"/>
        <end position="1429"/>
    </location>
</feature>
<keyword evidence="1" id="KW-0732">Signal</keyword>
<feature type="domain" description="Filamentous haemagglutinin FhaB/tRNA nuclease CdiA-like TPS" evidence="2">
    <location>
        <begin position="29"/>
        <end position="143"/>
    </location>
</feature>
<evidence type="ECO:0000313" key="4">
    <source>
        <dbReference type="Proteomes" id="UP001154265"/>
    </source>
</evidence>
<accession>A0ABT6F0V8</accession>
<dbReference type="Gene3D" id="2.160.20.10">
    <property type="entry name" value="Single-stranded right-handed beta-helix, Pectin lyase-like"/>
    <property type="match status" value="1"/>
</dbReference>
<dbReference type="SUPFAM" id="SSF51126">
    <property type="entry name" value="Pectin lyase-like"/>
    <property type="match status" value="1"/>
</dbReference>
<evidence type="ECO:0000313" key="3">
    <source>
        <dbReference type="EMBL" id="MDG2991489.1"/>
    </source>
</evidence>
<dbReference type="Pfam" id="PF05860">
    <property type="entry name" value="TPS"/>
    <property type="match status" value="1"/>
</dbReference>
<dbReference type="Proteomes" id="UP001154265">
    <property type="component" value="Unassembled WGS sequence"/>
</dbReference>
<dbReference type="InterPro" id="IPR012334">
    <property type="entry name" value="Pectin_lyas_fold"/>
</dbReference>
<reference evidence="3" key="2">
    <citation type="submission" date="2022-01" db="EMBL/GenBank/DDBJ databases">
        <authorList>
            <person name="Zivanovic Y."/>
            <person name="Moreira D."/>
            <person name="Lopez-Garcia P."/>
        </authorList>
    </citation>
    <scope>NUCLEOTIDE SEQUENCE</scope>
    <source>
        <strain evidence="3">G9</strain>
    </source>
</reference>
<gene>
    <name evidence="3" type="ORF">L3556_11190</name>
</gene>
<keyword evidence="4" id="KW-1185">Reference proteome</keyword>
<dbReference type="InterPro" id="IPR008638">
    <property type="entry name" value="FhaB/CdiA-like_TPS"/>
</dbReference>
<dbReference type="NCBIfam" id="TIGR01901">
    <property type="entry name" value="adhes_NPXG"/>
    <property type="match status" value="1"/>
</dbReference>
<protein>
    <submittedName>
        <fullName evidence="3">Filamentous hemagglutinin N-terminal domain-containing protein</fullName>
    </submittedName>
</protein>
<feature type="signal peptide" evidence="1">
    <location>
        <begin position="1"/>
        <end position="25"/>
    </location>
</feature>
<proteinExistence type="predicted"/>
<dbReference type="EMBL" id="JAKKUT010000002">
    <property type="protein sequence ID" value="MDG2991489.1"/>
    <property type="molecule type" value="Genomic_DNA"/>
</dbReference>
<organism evidence="3 4">
    <name type="scientific">Candidatus Synechococcus calcipolaris G9</name>
    <dbReference type="NCBI Taxonomy" id="1497997"/>
    <lineage>
        <taxon>Bacteria</taxon>
        <taxon>Bacillati</taxon>
        <taxon>Cyanobacteriota</taxon>
        <taxon>Cyanophyceae</taxon>
        <taxon>Synechococcales</taxon>
        <taxon>Synechococcaceae</taxon>
        <taxon>Synechococcus</taxon>
    </lineage>
</organism>
<name>A0ABT6F0V8_9SYNE</name>
<sequence length="1429" mass="145958">MFKVARSWFAFFAVLSVFIPRPTTAQITPAVNGTGTTVTVNGQQFDIGGGAFSQDGQNLFHLFKQFGLNDGQIANFLSNPGVRNILAGVNGGDVSYINGLIQVMGGNSNLYLLNPAGIVFGPNAQLNVPAAFHASTASRVHFDGGIFDLNAMNDYTNLVGNPTGFEFLSTGIIINEGNLAVGPGQNLTLMGHQVFNTGTLSAPGGRITIQAVPETGMVRISQEGMILSLEIPADRIPEDGVIEAVDLPRLITGGEDRPRVNSVVHHDDGSFSLVHDPNKVNLPMDTPTAVVSGTVDVSNPTGIGGQINVLGQNVAVINANLRADGQLGGGTILGGGDYLGGRAGTGRLDSSFNAQNTFVDNNSVLSANAVTQGNGGTIITWADNSTTFNGSLSARGGELGGDGGFAEISGRETLSIGPGWSNRIDLAAPLGQAGTLLFDPNDITIQGGNVTPIGASPTNANTLGAADINFFLQNTGSLIIETTGMGGNGDITFENLALVSWLSGNSLTLNADRDITMSLGSGVVSVLGDITYNADRDIQINSVAGVASVSGDITFNAGRDIELNSVSGVASGTGNILFDAGQDTRLNSVTGVAGGLRDITFNADRNISLTNSSIVTATGNITLNANGNVTQDGSSTLQAVGLELLGGGSFTLNSSTNSIMTLAANTTGDIQFTNAGELEVGTVNGTVGLEFTGNVTLTALGEGDVFVIEDIIKTGPGTSNLILQAEGNIFIDPIDIESLDGPLNVVLNSDRNRNGGGIYLCCTNIFTNGGNVIMGGGLDPLNIPAMGTNGTLGAGIYAGAWIETNGGNISMRGQGQDGVDDAAGVYLDGAFFETGSGNVFIQGQGGNDGTFNDGILLTPSTVIETTTGNVTLQGQAGDNDDFNGGVVLSPFAIIETISGNISIQGQGGNNGDDNPGVVIAPIASIMTETGNIFIRGQGGSGGTDNYGILLGESDPAMPTIANNVSGSLVLEGIGGNGAIGIINPCGCIDSFLGNINSTANITLAADRMDLEFVQVLGRGTLTLQPLTPSATMGIGDGAPGTLQLSTPILDHLLNDPAFNQFSQINFGRSNGTGLVTAQGYTFTNNVTFQSGGAGSQGIQVTGPVSVGNNTLGFNSGGPVTQSAPITANALQLNGSGPVILTNANNNVNTLTANTTNSITYRDVNDLTLAGVNTNGNILNLTTGGNLNQTAPIQTGGLALTVNGNVSLMNPNNQINRVAAETTGSLSLVNNGTLTVDTVNPTGISSGGSVFLQTLNGNIVLNQPVRSQAGGDAVVLAAANNFTNNAGSLAIQAPNGRWLVYSTDPNLDQLGGLEGSAQFESPYPTNPRFSGSGFLYRVSRPVQPSTTVISTTVLEPSAPPPFPADSAIPSLEFSFPGNIATILQGEEEGNLPLEKSLCEVAGDESPLDIDGVPTVNAELEDLCDPKQAQD</sequence>
<comment type="caution">
    <text evidence="3">The sequence shown here is derived from an EMBL/GenBank/DDBJ whole genome shotgun (WGS) entry which is preliminary data.</text>
</comment>